<feature type="transmembrane region" description="Helical" evidence="2">
    <location>
        <begin position="54"/>
        <end position="73"/>
    </location>
</feature>
<evidence type="ECO:0008006" key="5">
    <source>
        <dbReference type="Google" id="ProtNLM"/>
    </source>
</evidence>
<evidence type="ECO:0000313" key="4">
    <source>
        <dbReference type="Proteomes" id="UP000617734"/>
    </source>
</evidence>
<gene>
    <name evidence="3" type="ORF">GCM10018781_58470</name>
</gene>
<protein>
    <recommendedName>
        <fullName evidence="5">Integral membrane protein</fullName>
    </recommendedName>
</protein>
<feature type="region of interest" description="Disordered" evidence="1">
    <location>
        <begin position="1"/>
        <end position="29"/>
    </location>
</feature>
<evidence type="ECO:0000313" key="3">
    <source>
        <dbReference type="EMBL" id="GHH79736.1"/>
    </source>
</evidence>
<keyword evidence="2" id="KW-0812">Transmembrane</keyword>
<feature type="transmembrane region" description="Helical" evidence="2">
    <location>
        <begin position="118"/>
        <end position="137"/>
    </location>
</feature>
<organism evidence="3 4">
    <name type="scientific">Kitasatospora indigofera</name>
    <dbReference type="NCBI Taxonomy" id="67307"/>
    <lineage>
        <taxon>Bacteria</taxon>
        <taxon>Bacillati</taxon>
        <taxon>Actinomycetota</taxon>
        <taxon>Actinomycetes</taxon>
        <taxon>Kitasatosporales</taxon>
        <taxon>Streptomycetaceae</taxon>
        <taxon>Kitasatospora</taxon>
    </lineage>
</organism>
<name>A0A919L1V6_9ACTN</name>
<reference evidence="3" key="1">
    <citation type="journal article" date="2014" name="Int. J. Syst. Evol. Microbiol.">
        <title>Complete genome sequence of Corynebacterium casei LMG S-19264T (=DSM 44701T), isolated from a smear-ripened cheese.</title>
        <authorList>
            <consortium name="US DOE Joint Genome Institute (JGI-PGF)"/>
            <person name="Walter F."/>
            <person name="Albersmeier A."/>
            <person name="Kalinowski J."/>
            <person name="Ruckert C."/>
        </authorList>
    </citation>
    <scope>NUCLEOTIDE SEQUENCE</scope>
    <source>
        <strain evidence="3">JCM 4646</strain>
    </source>
</reference>
<feature type="transmembrane region" description="Helical" evidence="2">
    <location>
        <begin position="143"/>
        <end position="165"/>
    </location>
</feature>
<dbReference type="PANTHER" id="PTHR40078">
    <property type="entry name" value="INTEGRAL MEMBRANE PROTEIN-RELATED"/>
    <property type="match status" value="1"/>
</dbReference>
<dbReference type="PANTHER" id="PTHR40078:SF1">
    <property type="entry name" value="INTEGRAL MEMBRANE PROTEIN"/>
    <property type="match status" value="1"/>
</dbReference>
<keyword evidence="4" id="KW-1185">Reference proteome</keyword>
<dbReference type="AlphaFoldDB" id="A0A919L1V6"/>
<sequence>MRRPRFGRYRDGTPSRHPSPIPAPESPLASARTTLPPLGYLPLGERPLRRVPQLLIGLALYGFSLALLVRASLGVNPWSVLYDGLTRHTPLSFGAVSALVGVLALLGWIPLRQRPTFGTFANIAVLALSSDLGLLVLPPCRGLAARGALLAAGIAVNALAIAVYVGARLGPGPRDGLMTGTAAVTGRSIRSVRTLIELTVLAAGWLLGGRAGVGTVLYALAVGPAAQLLLPRFAYRGAAESAGPAQAQAQAQAGRGRRRDVTGAGGR</sequence>
<comment type="caution">
    <text evidence="3">The sequence shown here is derived from an EMBL/GenBank/DDBJ whole genome shotgun (WGS) entry which is preliminary data.</text>
</comment>
<reference evidence="3" key="2">
    <citation type="submission" date="2020-09" db="EMBL/GenBank/DDBJ databases">
        <authorList>
            <person name="Sun Q."/>
            <person name="Ohkuma M."/>
        </authorList>
    </citation>
    <scope>NUCLEOTIDE SEQUENCE</scope>
    <source>
        <strain evidence="3">JCM 4646</strain>
    </source>
</reference>
<dbReference type="InterPro" id="IPR038750">
    <property type="entry name" value="YczE/YyaS-like"/>
</dbReference>
<feature type="transmembrane region" description="Helical" evidence="2">
    <location>
        <begin position="93"/>
        <end position="111"/>
    </location>
</feature>
<feature type="region of interest" description="Disordered" evidence="1">
    <location>
        <begin position="246"/>
        <end position="267"/>
    </location>
</feature>
<dbReference type="Pfam" id="PF19700">
    <property type="entry name" value="DUF6198"/>
    <property type="match status" value="1"/>
</dbReference>
<accession>A0A919L1V6</accession>
<evidence type="ECO:0000256" key="2">
    <source>
        <dbReference type="SAM" id="Phobius"/>
    </source>
</evidence>
<proteinExistence type="predicted"/>
<dbReference type="Proteomes" id="UP000617734">
    <property type="component" value="Unassembled WGS sequence"/>
</dbReference>
<keyword evidence="2" id="KW-1133">Transmembrane helix</keyword>
<evidence type="ECO:0000256" key="1">
    <source>
        <dbReference type="SAM" id="MobiDB-lite"/>
    </source>
</evidence>
<dbReference type="EMBL" id="BNBO01000043">
    <property type="protein sequence ID" value="GHH79736.1"/>
    <property type="molecule type" value="Genomic_DNA"/>
</dbReference>
<keyword evidence="2" id="KW-0472">Membrane</keyword>